<accession>A0A5M3WWU3</accession>
<dbReference type="AlphaFoldDB" id="A0A5M3WWU3"/>
<dbReference type="Proteomes" id="UP000331127">
    <property type="component" value="Unassembled WGS sequence"/>
</dbReference>
<organism evidence="1 2">
    <name type="scientific">Acrocarpospora macrocephala</name>
    <dbReference type="NCBI Taxonomy" id="150177"/>
    <lineage>
        <taxon>Bacteria</taxon>
        <taxon>Bacillati</taxon>
        <taxon>Actinomycetota</taxon>
        <taxon>Actinomycetes</taxon>
        <taxon>Streptosporangiales</taxon>
        <taxon>Streptosporangiaceae</taxon>
        <taxon>Acrocarpospora</taxon>
    </lineage>
</organism>
<protein>
    <recommendedName>
        <fullName evidence="3">Nucleoside 2-deoxyribosyltransferase</fullName>
    </recommendedName>
</protein>
<dbReference type="SUPFAM" id="SSF52309">
    <property type="entry name" value="N-(deoxy)ribosyltransferase-like"/>
    <property type="match status" value="1"/>
</dbReference>
<dbReference type="EMBL" id="BLAE01000040">
    <property type="protein sequence ID" value="GES12866.1"/>
    <property type="molecule type" value="Genomic_DNA"/>
</dbReference>
<gene>
    <name evidence="1" type="ORF">Amac_064630</name>
</gene>
<keyword evidence="2" id="KW-1185">Reference proteome</keyword>
<evidence type="ECO:0000313" key="2">
    <source>
        <dbReference type="Proteomes" id="UP000331127"/>
    </source>
</evidence>
<sequence>MAIKVYLAGPFTAVADSAAGVIDADSPWRRILEATERALGDKGWGVFLPHRDVSRWGLRDAAPEEIATECLEAVLASDCVIAVLGESFGTHVEVGTAIGRSIPTIIIDAAGEAGSFFGKAVMASSLVTCIRLDSLQELPAIVASERFDHAVRSAGVHSDGLRDVG</sequence>
<evidence type="ECO:0008006" key="3">
    <source>
        <dbReference type="Google" id="ProtNLM"/>
    </source>
</evidence>
<name>A0A5M3WWU3_9ACTN</name>
<dbReference type="OrthoDB" id="4743790at2"/>
<reference evidence="1 2" key="1">
    <citation type="submission" date="2019-10" db="EMBL/GenBank/DDBJ databases">
        <title>Whole genome shotgun sequence of Acrocarpospora macrocephala NBRC 16266.</title>
        <authorList>
            <person name="Ichikawa N."/>
            <person name="Kimura A."/>
            <person name="Kitahashi Y."/>
            <person name="Komaki H."/>
            <person name="Oguchi A."/>
        </authorList>
    </citation>
    <scope>NUCLEOTIDE SEQUENCE [LARGE SCALE GENOMIC DNA]</scope>
    <source>
        <strain evidence="1 2">NBRC 16266</strain>
    </source>
</reference>
<dbReference type="Gene3D" id="3.40.50.450">
    <property type="match status" value="1"/>
</dbReference>
<comment type="caution">
    <text evidence="1">The sequence shown here is derived from an EMBL/GenBank/DDBJ whole genome shotgun (WGS) entry which is preliminary data.</text>
</comment>
<proteinExistence type="predicted"/>
<evidence type="ECO:0000313" key="1">
    <source>
        <dbReference type="EMBL" id="GES12866.1"/>
    </source>
</evidence>
<dbReference type="RefSeq" id="WP_155358150.1">
    <property type="nucleotide sequence ID" value="NZ_BAAAHL010000034.1"/>
</dbReference>